<evidence type="ECO:0000313" key="1">
    <source>
        <dbReference type="EMBL" id="URN40903.1"/>
    </source>
</evidence>
<accession>A0ABY4TM90</accession>
<gene>
    <name evidence="1" type="ORF">M9426_06510</name>
</gene>
<dbReference type="RefSeq" id="WP_250341714.1">
    <property type="nucleotide sequence ID" value="NZ_CP097885.1"/>
</dbReference>
<dbReference type="InterPro" id="IPR010064">
    <property type="entry name" value="HK97-gp10_tail"/>
</dbReference>
<evidence type="ECO:0000313" key="2">
    <source>
        <dbReference type="Proteomes" id="UP001056218"/>
    </source>
</evidence>
<organism evidence="1 2">
    <name type="scientific">Peptoniphilus genitalis</name>
    <dbReference type="NCBI Taxonomy" id="3036303"/>
    <lineage>
        <taxon>Bacteria</taxon>
        <taxon>Bacillati</taxon>
        <taxon>Bacillota</taxon>
        <taxon>Tissierellia</taxon>
        <taxon>Tissierellales</taxon>
        <taxon>Peptoniphilaceae</taxon>
        <taxon>Peptoniphilus</taxon>
    </lineage>
</organism>
<dbReference type="Pfam" id="PF04883">
    <property type="entry name" value="HK97-gp10_like"/>
    <property type="match status" value="1"/>
</dbReference>
<dbReference type="EMBL" id="CP097885">
    <property type="protein sequence ID" value="URN40903.1"/>
    <property type="molecule type" value="Genomic_DNA"/>
</dbReference>
<name>A0ABY4TM90_9FIRM</name>
<sequence length="129" mass="14798">MSVTFDVSSLKDFKDQLKGLGGIVDSIIQEALEECVAREMRMAKKLTPVDTGNLRRAWRITDVKKDGDSYQVTLYNNADYADYVEFGHRTIDHKNWVPGKFMLTISERQIEAVIESIVDRHLEEAFSKL</sequence>
<dbReference type="Proteomes" id="UP001056218">
    <property type="component" value="Chromosome"/>
</dbReference>
<protein>
    <submittedName>
        <fullName evidence="1">HK97 gp10 family phage protein</fullName>
    </submittedName>
</protein>
<keyword evidence="2" id="KW-1185">Reference proteome</keyword>
<proteinExistence type="predicted"/>
<reference evidence="1 2" key="1">
    <citation type="submission" date="2022-05" db="EMBL/GenBank/DDBJ databases">
        <title>Identification of Peptoniphilus vaginalis-like Bacteria, Peptoniphilus septimus sp. nov. from Blood Cultures in a Cervical Cancer Patient receiving Chemotherapy: Case and Implications.</title>
        <authorList>
            <person name="Zhan X.-Y."/>
        </authorList>
    </citation>
    <scope>NUCLEOTIDE SEQUENCE [LARGE SCALE GENOMIC DNA]</scope>
    <source>
        <strain evidence="1 2">SAHP1</strain>
    </source>
</reference>